<gene>
    <name evidence="1" type="ORF">Syun_018162</name>
</gene>
<sequence length="213" mass="23785">MARNSKLQHSGLSYANLFIICKTSLAKTGNGDAALAKEMNNTGTKPILSKQYSILFGVCVNGRGKVLKTTECGCHRVGVTESRQRQADSVIGCGIAVPKMSRMRDIDGAPDKTHLIPTTQVTRGHGPRLQAGNHSNQRHEYRSLGPRTLISGELDNQSCLVVQLFMRYLPTYREKCRRGLSRYYSGKSRSFTCMVMFIVLKIRKSRDTRSQKD</sequence>
<keyword evidence="2" id="KW-1185">Reference proteome</keyword>
<proteinExistence type="predicted"/>
<accession>A0AAP0ISD9</accession>
<dbReference type="EMBL" id="JBBNAF010000008">
    <property type="protein sequence ID" value="KAK9120545.1"/>
    <property type="molecule type" value="Genomic_DNA"/>
</dbReference>
<protein>
    <submittedName>
        <fullName evidence="1">Uncharacterized protein</fullName>
    </submittedName>
</protein>
<dbReference type="Proteomes" id="UP001420932">
    <property type="component" value="Unassembled WGS sequence"/>
</dbReference>
<dbReference type="AlphaFoldDB" id="A0AAP0ISD9"/>
<comment type="caution">
    <text evidence="1">The sequence shown here is derived from an EMBL/GenBank/DDBJ whole genome shotgun (WGS) entry which is preliminary data.</text>
</comment>
<reference evidence="1 2" key="1">
    <citation type="submission" date="2024-01" db="EMBL/GenBank/DDBJ databases">
        <title>Genome assemblies of Stephania.</title>
        <authorList>
            <person name="Yang L."/>
        </authorList>
    </citation>
    <scope>NUCLEOTIDE SEQUENCE [LARGE SCALE GENOMIC DNA]</scope>
    <source>
        <strain evidence="1">YNDBR</strain>
        <tissue evidence="1">Leaf</tissue>
    </source>
</reference>
<name>A0AAP0ISD9_9MAGN</name>
<evidence type="ECO:0000313" key="2">
    <source>
        <dbReference type="Proteomes" id="UP001420932"/>
    </source>
</evidence>
<organism evidence="1 2">
    <name type="scientific">Stephania yunnanensis</name>
    <dbReference type="NCBI Taxonomy" id="152371"/>
    <lineage>
        <taxon>Eukaryota</taxon>
        <taxon>Viridiplantae</taxon>
        <taxon>Streptophyta</taxon>
        <taxon>Embryophyta</taxon>
        <taxon>Tracheophyta</taxon>
        <taxon>Spermatophyta</taxon>
        <taxon>Magnoliopsida</taxon>
        <taxon>Ranunculales</taxon>
        <taxon>Menispermaceae</taxon>
        <taxon>Menispermoideae</taxon>
        <taxon>Cissampelideae</taxon>
        <taxon>Stephania</taxon>
    </lineage>
</organism>
<evidence type="ECO:0000313" key="1">
    <source>
        <dbReference type="EMBL" id="KAK9120545.1"/>
    </source>
</evidence>